<dbReference type="RefSeq" id="WP_173809024.1">
    <property type="nucleotide sequence ID" value="NZ_JABSNP010000004.1"/>
</dbReference>
<feature type="transmembrane region" description="Helical" evidence="2">
    <location>
        <begin position="45"/>
        <end position="62"/>
    </location>
</feature>
<organism evidence="3 4">
    <name type="scientific">Hymenobacter caeli</name>
    <dbReference type="NCBI Taxonomy" id="2735894"/>
    <lineage>
        <taxon>Bacteria</taxon>
        <taxon>Pseudomonadati</taxon>
        <taxon>Bacteroidota</taxon>
        <taxon>Cytophagia</taxon>
        <taxon>Cytophagales</taxon>
        <taxon>Hymenobacteraceae</taxon>
        <taxon>Hymenobacter</taxon>
    </lineage>
</organism>
<dbReference type="Proteomes" id="UP000779507">
    <property type="component" value="Unassembled WGS sequence"/>
</dbReference>
<protein>
    <submittedName>
        <fullName evidence="3">Uncharacterized membrane protein YhaH (DUF805 family)</fullName>
    </submittedName>
</protein>
<keyword evidence="2" id="KW-1133">Transmembrane helix</keyword>
<feature type="region of interest" description="Disordered" evidence="1">
    <location>
        <begin position="102"/>
        <end position="131"/>
    </location>
</feature>
<sequence>MAFFTARGRLRRRHYFGRIALLYAAGIGCYALPTLLPQIPTIEPVAVGGLVAVGYLLIIQMLQRLHDLDLRAWWALTSLLPVVSYVLGAGLQLVPGTVGPNRFGPDPKRPGLRPAAPAPPALGEDLASEAV</sequence>
<accession>A0ABX2FMA5</accession>
<dbReference type="PANTHER" id="PTHR34980:SF3">
    <property type="entry name" value="BLR8105 PROTEIN"/>
    <property type="match status" value="1"/>
</dbReference>
<name>A0ABX2FMA5_9BACT</name>
<reference evidence="3 4" key="1">
    <citation type="submission" date="2020-05" db="EMBL/GenBank/DDBJ databases">
        <title>Genomic Encyclopedia of Type Strains, Phase IV (KMG-V): Genome sequencing to study the core and pangenomes of soil and plant-associated prokaryotes.</title>
        <authorList>
            <person name="Whitman W."/>
        </authorList>
    </citation>
    <scope>NUCLEOTIDE SEQUENCE [LARGE SCALE GENOMIC DNA]</scope>
    <source>
        <strain evidence="3 4">9A</strain>
    </source>
</reference>
<feature type="transmembrane region" description="Helical" evidence="2">
    <location>
        <begin position="20"/>
        <end position="39"/>
    </location>
</feature>
<proteinExistence type="predicted"/>
<dbReference type="PANTHER" id="PTHR34980">
    <property type="entry name" value="INNER MEMBRANE PROTEIN-RELATED-RELATED"/>
    <property type="match status" value="1"/>
</dbReference>
<keyword evidence="2" id="KW-0812">Transmembrane</keyword>
<dbReference type="EMBL" id="JABSNP010000004">
    <property type="protein sequence ID" value="NRT18267.1"/>
    <property type="molecule type" value="Genomic_DNA"/>
</dbReference>
<keyword evidence="2" id="KW-0472">Membrane</keyword>
<comment type="caution">
    <text evidence="3">The sequence shown here is derived from an EMBL/GenBank/DDBJ whole genome shotgun (WGS) entry which is preliminary data.</text>
</comment>
<feature type="transmembrane region" description="Helical" evidence="2">
    <location>
        <begin position="74"/>
        <end position="94"/>
    </location>
</feature>
<gene>
    <name evidence="3" type="ORF">HNP98_001084</name>
</gene>
<keyword evidence="4" id="KW-1185">Reference proteome</keyword>
<evidence type="ECO:0000256" key="1">
    <source>
        <dbReference type="SAM" id="MobiDB-lite"/>
    </source>
</evidence>
<evidence type="ECO:0000313" key="4">
    <source>
        <dbReference type="Proteomes" id="UP000779507"/>
    </source>
</evidence>
<dbReference type="PROSITE" id="PS51257">
    <property type="entry name" value="PROKAR_LIPOPROTEIN"/>
    <property type="match status" value="1"/>
</dbReference>
<evidence type="ECO:0000256" key="2">
    <source>
        <dbReference type="SAM" id="Phobius"/>
    </source>
</evidence>
<evidence type="ECO:0000313" key="3">
    <source>
        <dbReference type="EMBL" id="NRT18267.1"/>
    </source>
</evidence>
<dbReference type="Pfam" id="PF05656">
    <property type="entry name" value="DUF805"/>
    <property type="match status" value="1"/>
</dbReference>
<dbReference type="InterPro" id="IPR008523">
    <property type="entry name" value="DUF805"/>
</dbReference>